<proteinExistence type="predicted"/>
<dbReference type="RefSeq" id="XP_002767543.1">
    <property type="nucleotide sequence ID" value="XM_002767497.1"/>
</dbReference>
<dbReference type="CDD" id="cd06257">
    <property type="entry name" value="DnaJ"/>
    <property type="match status" value="1"/>
</dbReference>
<dbReference type="InParanoid" id="C5LSM0"/>
<dbReference type="InterPro" id="IPR036869">
    <property type="entry name" value="J_dom_sf"/>
</dbReference>
<evidence type="ECO:0000256" key="1">
    <source>
        <dbReference type="SAM" id="MobiDB-lite"/>
    </source>
</evidence>
<feature type="region of interest" description="Disordered" evidence="1">
    <location>
        <begin position="1"/>
        <end position="20"/>
    </location>
</feature>
<dbReference type="PANTHER" id="PTHR44157">
    <property type="entry name" value="DNAJ HOMOLOG SUBFAMILY C MEMBER 11"/>
    <property type="match status" value="1"/>
</dbReference>
<dbReference type="InterPro" id="IPR001623">
    <property type="entry name" value="DnaJ_domain"/>
</dbReference>
<dbReference type="PROSITE" id="PS50076">
    <property type="entry name" value="DNAJ_2"/>
    <property type="match status" value="1"/>
</dbReference>
<evidence type="ECO:0000313" key="3">
    <source>
        <dbReference type="EMBL" id="EER00261.1"/>
    </source>
</evidence>
<dbReference type="SMART" id="SM00271">
    <property type="entry name" value="DnaJ"/>
    <property type="match status" value="1"/>
</dbReference>
<dbReference type="Proteomes" id="UP000007800">
    <property type="component" value="Unassembled WGS sequence"/>
</dbReference>
<feature type="domain" description="J" evidence="2">
    <location>
        <begin position="25"/>
        <end position="90"/>
    </location>
</feature>
<organism evidence="4">
    <name type="scientific">Perkinsus marinus (strain ATCC 50983 / TXsc)</name>
    <dbReference type="NCBI Taxonomy" id="423536"/>
    <lineage>
        <taxon>Eukaryota</taxon>
        <taxon>Sar</taxon>
        <taxon>Alveolata</taxon>
        <taxon>Perkinsozoa</taxon>
        <taxon>Perkinsea</taxon>
        <taxon>Perkinsida</taxon>
        <taxon>Perkinsidae</taxon>
        <taxon>Perkinsus</taxon>
    </lineage>
</organism>
<evidence type="ECO:0000313" key="4">
    <source>
        <dbReference type="Proteomes" id="UP000007800"/>
    </source>
</evidence>
<protein>
    <submittedName>
        <fullName evidence="3">Chaperone protein dnaJ, putative</fullName>
    </submittedName>
</protein>
<dbReference type="EMBL" id="GG685191">
    <property type="protein sequence ID" value="EER00261.1"/>
    <property type="molecule type" value="Genomic_DNA"/>
</dbReference>
<dbReference type="GeneID" id="9050003"/>
<dbReference type="Gene3D" id="1.10.287.110">
    <property type="entry name" value="DnaJ domain"/>
    <property type="match status" value="1"/>
</dbReference>
<dbReference type="OrthoDB" id="445556at2759"/>
<dbReference type="AlphaFoldDB" id="C5LSM0"/>
<name>C5LSM0_PERM5</name>
<evidence type="ECO:0000259" key="2">
    <source>
        <dbReference type="PROSITE" id="PS50076"/>
    </source>
</evidence>
<feature type="compositionally biased region" description="Polar residues" evidence="1">
    <location>
        <begin position="1"/>
        <end position="17"/>
    </location>
</feature>
<accession>C5LSM0</accession>
<reference evidence="3 4" key="1">
    <citation type="submission" date="2008-07" db="EMBL/GenBank/DDBJ databases">
        <authorList>
            <person name="El-Sayed N."/>
            <person name="Caler E."/>
            <person name="Inman J."/>
            <person name="Amedeo P."/>
            <person name="Hass B."/>
            <person name="Wortman J."/>
        </authorList>
    </citation>
    <scope>NUCLEOTIDE SEQUENCE [LARGE SCALE GENOMIC DNA]</scope>
    <source>
        <strain evidence="4">ATCC 50983 / TXsc</strain>
    </source>
</reference>
<dbReference type="GO" id="GO:0042407">
    <property type="term" value="P:cristae formation"/>
    <property type="evidence" value="ECO:0007669"/>
    <property type="project" value="TreeGrafter"/>
</dbReference>
<dbReference type="SUPFAM" id="SSF46565">
    <property type="entry name" value="Chaperone J-domain"/>
    <property type="match status" value="1"/>
</dbReference>
<gene>
    <name evidence="3" type="ORF">Pmar_PMAR017119</name>
</gene>
<dbReference type="PRINTS" id="PR00625">
    <property type="entry name" value="JDOMAIN"/>
</dbReference>
<dbReference type="InterPro" id="IPR052243">
    <property type="entry name" value="Mito_inner_membrane_organizer"/>
</dbReference>
<dbReference type="PANTHER" id="PTHR44157:SF1">
    <property type="entry name" value="DNAJ HOMOLOG SUBFAMILY C MEMBER 11"/>
    <property type="match status" value="1"/>
</dbReference>
<dbReference type="Pfam" id="PF00226">
    <property type="entry name" value="DnaJ"/>
    <property type="match status" value="1"/>
</dbReference>
<dbReference type="GO" id="GO:0005739">
    <property type="term" value="C:mitochondrion"/>
    <property type="evidence" value="ECO:0007669"/>
    <property type="project" value="GOC"/>
</dbReference>
<keyword evidence="4" id="KW-1185">Reference proteome</keyword>
<sequence length="439" mass="48592">MPPSQYANGDSSSSMGETTGVPDMDLYDLLHVTHDSDADAIRQGYLNQSKLHHPDKRASQGGDPEAFRRINYAYRVLSNPTMRSFYDKYGVDGISMADGVVVKQDETLANLERRVRAMMRGNEEMKVHRMFNLQGDMTTGLKFRDWQEAPRWVYTSFTHGMGITMGRHNFTVVTASNVQANGGGVGKMTYFWQTGWTPYMQSRVMVDTVAGQWWPPAVEAVITRQVGQHSTVRQTVSWTQTGGVGAAMTWGLQLFKDWAGSVTLAVGNGNHAAFEVEKTNSEVGSDEDLARIRVWDRCTMKYTFTIEGEGNIAMEAKTVLPFSGGFEVSCGPTMSLSAGAGIELRCSQRLNGAESLTDWEELDGVFPTLIQWSLMLRWPNFDSAVLKFRFTRGGAAFTIPLEFSVPGDNTAVAVASSVFLAAPLAVKVVRETVRRLKKN</sequence>